<protein>
    <submittedName>
        <fullName evidence="2">Chromosome partitioning protein</fullName>
    </submittedName>
</protein>
<dbReference type="PIRSF" id="PIRSF009320">
    <property type="entry name" value="Nuc_binding_HP_1000"/>
    <property type="match status" value="1"/>
</dbReference>
<evidence type="ECO:0000313" key="2">
    <source>
        <dbReference type="EMBL" id="MDQ0537176.1"/>
    </source>
</evidence>
<comment type="caution">
    <text evidence="2">The sequence shown here is derived from an EMBL/GenBank/DDBJ whole genome shotgun (WGS) entry which is preliminary data.</text>
</comment>
<keyword evidence="3" id="KW-1185">Reference proteome</keyword>
<name>A0ABU0MUK6_9PROT</name>
<evidence type="ECO:0000259" key="1">
    <source>
        <dbReference type="Pfam" id="PF01656"/>
    </source>
</evidence>
<dbReference type="PANTHER" id="PTHR13696">
    <property type="entry name" value="P-LOOP CONTAINING NUCLEOSIDE TRIPHOSPHATE HYDROLASE"/>
    <property type="match status" value="1"/>
</dbReference>
<dbReference type="PANTHER" id="PTHR13696:SF96">
    <property type="entry name" value="COBQ_COBB_MIND_PARA NUCLEOTIDE BINDING DOMAIN-CONTAINING PROTEIN"/>
    <property type="match status" value="1"/>
</dbReference>
<evidence type="ECO:0000313" key="3">
    <source>
        <dbReference type="Proteomes" id="UP001244552"/>
    </source>
</evidence>
<sequence length="216" mass="23421">MAIIVSCLSQKGGVTKTTMARLLAHAYASAGWRVKICDFDLKQKTATEWGARRMENGRKPEIEVQGFAGVPQALSQAAHYDMLVCDGRGFADTLTLELAQASHAIFLPSGLANDDLAPTVRLAHELKKAGVPARKLAVVLARTGDSAREIDDARDYISQAGYKVLSRTLSERQGYRLAHDAGRSAGEATHFTLRIAAKNLADEMAEHITENTKDEA</sequence>
<dbReference type="EMBL" id="JAUSVU010000039">
    <property type="protein sequence ID" value="MDQ0537176.1"/>
    <property type="molecule type" value="Genomic_DNA"/>
</dbReference>
<feature type="domain" description="CobQ/CobB/MinD/ParA nucleotide binding" evidence="1">
    <location>
        <begin position="8"/>
        <end position="175"/>
    </location>
</feature>
<dbReference type="InterPro" id="IPR002586">
    <property type="entry name" value="CobQ/CobB/MinD/ParA_Nub-bd_dom"/>
</dbReference>
<reference evidence="2 3" key="1">
    <citation type="submission" date="2023-07" db="EMBL/GenBank/DDBJ databases">
        <title>Genomic Encyclopedia of Type Strains, Phase IV (KMG-IV): sequencing the most valuable type-strain genomes for metagenomic binning, comparative biology and taxonomic classification.</title>
        <authorList>
            <person name="Goeker M."/>
        </authorList>
    </citation>
    <scope>NUCLEOTIDE SEQUENCE [LARGE SCALE GENOMIC DNA]</scope>
    <source>
        <strain evidence="2 3">DSM 19922</strain>
    </source>
</reference>
<gene>
    <name evidence="2" type="ORF">QO018_006076</name>
</gene>
<dbReference type="InterPro" id="IPR050678">
    <property type="entry name" value="DNA_Partitioning_ATPase"/>
</dbReference>
<dbReference type="SUPFAM" id="SSF52540">
    <property type="entry name" value="P-loop containing nucleoside triphosphate hydrolases"/>
    <property type="match status" value="1"/>
</dbReference>
<dbReference type="CDD" id="cd02042">
    <property type="entry name" value="ParAB_family"/>
    <property type="match status" value="1"/>
</dbReference>
<accession>A0ABU0MUK6</accession>
<dbReference type="RefSeq" id="WP_209990872.1">
    <property type="nucleotide sequence ID" value="NZ_JAGINO010000037.1"/>
</dbReference>
<proteinExistence type="predicted"/>
<dbReference type="Gene3D" id="3.40.50.300">
    <property type="entry name" value="P-loop containing nucleotide triphosphate hydrolases"/>
    <property type="match status" value="1"/>
</dbReference>
<dbReference type="InterPro" id="IPR027417">
    <property type="entry name" value="P-loop_NTPase"/>
</dbReference>
<dbReference type="Pfam" id="PF01656">
    <property type="entry name" value="CbiA"/>
    <property type="match status" value="1"/>
</dbReference>
<organism evidence="2 3">
    <name type="scientific">Azospirillum picis</name>
    <dbReference type="NCBI Taxonomy" id="488438"/>
    <lineage>
        <taxon>Bacteria</taxon>
        <taxon>Pseudomonadati</taxon>
        <taxon>Pseudomonadota</taxon>
        <taxon>Alphaproteobacteria</taxon>
        <taxon>Rhodospirillales</taxon>
        <taxon>Azospirillaceae</taxon>
        <taxon>Azospirillum</taxon>
    </lineage>
</organism>
<dbReference type="Proteomes" id="UP001244552">
    <property type="component" value="Unassembled WGS sequence"/>
</dbReference>